<keyword evidence="1" id="KW-0175">Coiled coil</keyword>
<dbReference type="AlphaFoldDB" id="A0A1Q9EMB6"/>
<dbReference type="OrthoDB" id="443906at2759"/>
<name>A0A1Q9EMB6_SYMMI</name>
<feature type="region of interest" description="Disordered" evidence="2">
    <location>
        <begin position="206"/>
        <end position="232"/>
    </location>
</feature>
<accession>A0A1Q9EMB6</accession>
<feature type="coiled-coil region" evidence="1">
    <location>
        <begin position="307"/>
        <end position="347"/>
    </location>
</feature>
<reference evidence="3 4" key="1">
    <citation type="submission" date="2016-02" db="EMBL/GenBank/DDBJ databases">
        <title>Genome analysis of coral dinoflagellate symbionts highlights evolutionary adaptations to a symbiotic lifestyle.</title>
        <authorList>
            <person name="Aranda M."/>
            <person name="Li Y."/>
            <person name="Liew Y.J."/>
            <person name="Baumgarten S."/>
            <person name="Simakov O."/>
            <person name="Wilson M."/>
            <person name="Piel J."/>
            <person name="Ashoor H."/>
            <person name="Bougouffa S."/>
            <person name="Bajic V.B."/>
            <person name="Ryu T."/>
            <person name="Ravasi T."/>
            <person name="Bayer T."/>
            <person name="Micklem G."/>
            <person name="Kim H."/>
            <person name="Bhak J."/>
            <person name="Lajeunesse T.C."/>
            <person name="Voolstra C.R."/>
        </authorList>
    </citation>
    <scope>NUCLEOTIDE SEQUENCE [LARGE SCALE GENOMIC DNA]</scope>
    <source>
        <strain evidence="3 4">CCMP2467</strain>
    </source>
</reference>
<proteinExistence type="predicted"/>
<feature type="region of interest" description="Disordered" evidence="2">
    <location>
        <begin position="32"/>
        <end position="52"/>
    </location>
</feature>
<dbReference type="Proteomes" id="UP000186817">
    <property type="component" value="Unassembled WGS sequence"/>
</dbReference>
<comment type="caution">
    <text evidence="3">The sequence shown here is derived from an EMBL/GenBank/DDBJ whole genome shotgun (WGS) entry which is preliminary data.</text>
</comment>
<evidence type="ECO:0000313" key="4">
    <source>
        <dbReference type="Proteomes" id="UP000186817"/>
    </source>
</evidence>
<dbReference type="EMBL" id="LSRX01000114">
    <property type="protein sequence ID" value="OLQ08579.1"/>
    <property type="molecule type" value="Genomic_DNA"/>
</dbReference>
<organism evidence="3 4">
    <name type="scientific">Symbiodinium microadriaticum</name>
    <name type="common">Dinoflagellate</name>
    <name type="synonym">Zooxanthella microadriatica</name>
    <dbReference type="NCBI Taxonomy" id="2951"/>
    <lineage>
        <taxon>Eukaryota</taxon>
        <taxon>Sar</taxon>
        <taxon>Alveolata</taxon>
        <taxon>Dinophyceae</taxon>
        <taxon>Suessiales</taxon>
        <taxon>Symbiodiniaceae</taxon>
        <taxon>Symbiodinium</taxon>
    </lineage>
</organism>
<sequence>MIRAAPRSDEALTSAVNISYRMAKSRYKETAGLDCYPKTPGRRRSDAGPRTLGLDQVDLESSVSEDTLVTVSYKAAAATIAIAGSAPIPERRPSTELRLAEIEGLQKALASEEGRHCREHFAVRRRLHQLQTAQARANEGQIPEAWGSGPVLEEALRTRRSDGATVDDLEQVKAALEELRRGGEEERLHRSQLEERVLREIEDLKSFSPCPSSPSLATLERHPTRSQSRQNLLAEERERKRSQANEALHAEGYILKVSRCIQSSLCVCGVRQTVFVNEQAGSGTSWVDSKLVLELNETLAELRVTCADELEAQRLEKRQALSELALAQALKAELVQAEAELGKARHAVSLGKEQDEALRAFWSLQNAYQHELEEVERRSATP</sequence>
<evidence type="ECO:0000256" key="2">
    <source>
        <dbReference type="SAM" id="MobiDB-lite"/>
    </source>
</evidence>
<evidence type="ECO:0000313" key="3">
    <source>
        <dbReference type="EMBL" id="OLQ08579.1"/>
    </source>
</evidence>
<evidence type="ECO:0000256" key="1">
    <source>
        <dbReference type="SAM" id="Coils"/>
    </source>
</evidence>
<protein>
    <submittedName>
        <fullName evidence="3">Uncharacterized protein</fullName>
    </submittedName>
</protein>
<gene>
    <name evidence="3" type="ORF">AK812_SmicGene7910</name>
</gene>
<keyword evidence="4" id="KW-1185">Reference proteome</keyword>